<dbReference type="Proteomes" id="UP000030748">
    <property type="component" value="Unassembled WGS sequence"/>
</dbReference>
<reference evidence="1 2" key="1">
    <citation type="journal article" date="2013" name="Proc. Natl. Acad. Sci. U.S.A.">
        <title>Fine-scale variation in meiotic recombination in Mimulus inferred from population shotgun sequencing.</title>
        <authorList>
            <person name="Hellsten U."/>
            <person name="Wright K.M."/>
            <person name="Jenkins J."/>
            <person name="Shu S."/>
            <person name="Yuan Y."/>
            <person name="Wessler S.R."/>
            <person name="Schmutz J."/>
            <person name="Willis J.H."/>
            <person name="Rokhsar D.S."/>
        </authorList>
    </citation>
    <scope>NUCLEOTIDE SEQUENCE [LARGE SCALE GENOMIC DNA]</scope>
    <source>
        <strain evidence="2">cv. DUN x IM62</strain>
    </source>
</reference>
<sequence length="33" mass="3991">PESVAYQIFSLERLGRFRERMNTLQHLNKKTKV</sequence>
<feature type="non-terminal residue" evidence="1">
    <location>
        <position position="1"/>
    </location>
</feature>
<keyword evidence="2" id="KW-1185">Reference proteome</keyword>
<proteinExistence type="predicted"/>
<accession>A0A022RY67</accession>
<evidence type="ECO:0000313" key="2">
    <source>
        <dbReference type="Proteomes" id="UP000030748"/>
    </source>
</evidence>
<dbReference type="AlphaFoldDB" id="A0A022RY67"/>
<evidence type="ECO:0000313" key="1">
    <source>
        <dbReference type="EMBL" id="EYU44926.1"/>
    </source>
</evidence>
<gene>
    <name evidence="1" type="ORF">MIMGU_mgv11b018808mg</name>
</gene>
<protein>
    <submittedName>
        <fullName evidence="1">Uncharacterized protein</fullName>
    </submittedName>
</protein>
<dbReference type="EMBL" id="KI630206">
    <property type="protein sequence ID" value="EYU44926.1"/>
    <property type="molecule type" value="Genomic_DNA"/>
</dbReference>
<organism evidence="1 2">
    <name type="scientific">Erythranthe guttata</name>
    <name type="common">Yellow monkey flower</name>
    <name type="synonym">Mimulus guttatus</name>
    <dbReference type="NCBI Taxonomy" id="4155"/>
    <lineage>
        <taxon>Eukaryota</taxon>
        <taxon>Viridiplantae</taxon>
        <taxon>Streptophyta</taxon>
        <taxon>Embryophyta</taxon>
        <taxon>Tracheophyta</taxon>
        <taxon>Spermatophyta</taxon>
        <taxon>Magnoliopsida</taxon>
        <taxon>eudicotyledons</taxon>
        <taxon>Gunneridae</taxon>
        <taxon>Pentapetalae</taxon>
        <taxon>asterids</taxon>
        <taxon>lamiids</taxon>
        <taxon>Lamiales</taxon>
        <taxon>Phrymaceae</taxon>
        <taxon>Erythranthe</taxon>
    </lineage>
</organism>
<name>A0A022RY67_ERYGU</name>